<evidence type="ECO:0000313" key="17">
    <source>
        <dbReference type="Proteomes" id="UP000177515"/>
    </source>
</evidence>
<evidence type="ECO:0000256" key="5">
    <source>
        <dbReference type="ARBA" id="ARBA00022670"/>
    </source>
</evidence>
<dbReference type="InterPro" id="IPR001460">
    <property type="entry name" value="PCN-bd_Tpept"/>
</dbReference>
<dbReference type="InterPro" id="IPR011815">
    <property type="entry name" value="PBP_1c"/>
</dbReference>
<dbReference type="InterPro" id="IPR001264">
    <property type="entry name" value="Glyco_trans_51"/>
</dbReference>
<keyword evidence="4" id="KW-0121">Carboxypeptidase</keyword>
<dbReference type="SUPFAM" id="SSF56601">
    <property type="entry name" value="beta-lactamase/transpeptidase-like"/>
    <property type="match status" value="1"/>
</dbReference>
<keyword evidence="12" id="KW-0732">Signal</keyword>
<evidence type="ECO:0000256" key="10">
    <source>
        <dbReference type="ARBA" id="ARBA00044770"/>
    </source>
</evidence>
<feature type="domain" description="Penicillin-binding protein transpeptidase" evidence="13">
    <location>
        <begin position="332"/>
        <end position="577"/>
    </location>
</feature>
<dbReference type="Gene3D" id="1.10.3810.10">
    <property type="entry name" value="Biosynthetic peptidoglycan transglycosylase-like"/>
    <property type="match status" value="1"/>
</dbReference>
<evidence type="ECO:0000256" key="9">
    <source>
        <dbReference type="ARBA" id="ARBA00023268"/>
    </source>
</evidence>
<keyword evidence="8" id="KW-0378">Hydrolase</keyword>
<feature type="signal peptide" evidence="12">
    <location>
        <begin position="1"/>
        <end position="28"/>
    </location>
</feature>
<dbReference type="PANTHER" id="PTHR32282">
    <property type="entry name" value="BINDING PROTEIN TRANSPEPTIDASE, PUTATIVE-RELATED"/>
    <property type="match status" value="1"/>
</dbReference>
<gene>
    <name evidence="16" type="ORF">BKK80_00790</name>
</gene>
<evidence type="ECO:0000259" key="13">
    <source>
        <dbReference type="Pfam" id="PF00905"/>
    </source>
</evidence>
<comment type="similarity">
    <text evidence="3">In the N-terminal section; belongs to the glycosyltransferase 51 family.</text>
</comment>
<dbReference type="Pfam" id="PF06832">
    <property type="entry name" value="BiPBP_C"/>
    <property type="match status" value="1"/>
</dbReference>
<dbReference type="EMBL" id="CP017754">
    <property type="protein sequence ID" value="AOZ04537.1"/>
    <property type="molecule type" value="Genomic_DNA"/>
</dbReference>
<keyword evidence="5" id="KW-0645">Protease</keyword>
<dbReference type="Proteomes" id="UP000177515">
    <property type="component" value="Chromosome 1"/>
</dbReference>
<dbReference type="PANTHER" id="PTHR32282:SF15">
    <property type="entry name" value="PENICILLIN-BINDING PROTEIN 1C"/>
    <property type="match status" value="1"/>
</dbReference>
<evidence type="ECO:0000256" key="3">
    <source>
        <dbReference type="ARBA" id="ARBA00007739"/>
    </source>
</evidence>
<dbReference type="InterPro" id="IPR023346">
    <property type="entry name" value="Lysozyme-like_dom_sf"/>
</dbReference>
<proteinExistence type="inferred from homology"/>
<evidence type="ECO:0000256" key="7">
    <source>
        <dbReference type="ARBA" id="ARBA00022679"/>
    </source>
</evidence>
<evidence type="ECO:0000259" key="14">
    <source>
        <dbReference type="Pfam" id="PF00912"/>
    </source>
</evidence>
<dbReference type="InterPro" id="IPR009647">
    <property type="entry name" value="PBP_C"/>
</dbReference>
<reference evidence="16 17" key="1">
    <citation type="submission" date="2016-10" db="EMBL/GenBank/DDBJ databases">
        <title>Complete genome sequences of three Cupriavidus strains isolated from various Malaysian environments.</title>
        <authorList>
            <person name="Abdullah A.A.-A."/>
            <person name="Shafie N.A.H."/>
            <person name="Lau N.S."/>
        </authorList>
    </citation>
    <scope>NUCLEOTIDE SEQUENCE [LARGE SCALE GENOMIC DNA]</scope>
    <source>
        <strain evidence="16 17">USMAA1020</strain>
    </source>
</reference>
<dbReference type="Gene3D" id="3.40.710.10">
    <property type="entry name" value="DD-peptidase/beta-lactamase superfamily"/>
    <property type="match status" value="1"/>
</dbReference>
<feature type="domain" description="Penicillin-binding C-terminal" evidence="15">
    <location>
        <begin position="680"/>
        <end position="758"/>
    </location>
</feature>
<evidence type="ECO:0000259" key="15">
    <source>
        <dbReference type="Pfam" id="PF06832"/>
    </source>
</evidence>
<dbReference type="RefSeq" id="WP_071068422.1">
    <property type="nucleotide sequence ID" value="NZ_CP017754.1"/>
</dbReference>
<feature type="chain" id="PRO_5047204763" description="peptidoglycan glycosyltransferase" evidence="12">
    <location>
        <begin position="29"/>
        <end position="778"/>
    </location>
</feature>
<dbReference type="InterPro" id="IPR050396">
    <property type="entry name" value="Glycosyltr_51/Transpeptidase"/>
</dbReference>
<protein>
    <recommendedName>
        <fullName evidence="10">peptidoglycan glycosyltransferase</fullName>
        <ecNumber evidence="10">2.4.99.28</ecNumber>
    </recommendedName>
</protein>
<sequence length="778" mass="81721">MTRMVPPRRALAAACLLAGVLAARMAHAVPGFDAVKAGWRSADVVVLDRHGETLARVREDFQARRGDWVALEEISPAMRHAIVLSEDRRFYAHSGIDWQGVAAAAWANLWNTRTRGASTLTMQLAGLLDDNLRRPGGQRSLAQKLGQAAAAAALERGWSKAQILEAYLNLVPLRGELVGVAALSQALFGKVPGGLDARESALAVALVRAPNAPARRVAQRACGILREMGRAQECAGLEGFAQLVLLRGARAPAGAASLDGMDGMGGMDDKAARAALAPHLARAALAQARAVAPRSALPARLATTADAGLQRVAQASLQRHLRELAGRQVEDGAVVVLDNASGDVLAYVGSSGVLSSAAQVDHAAALRQAGSTLKPFLYEQALEEKRLTAASLLDDRPVNLPTGGGLYVPQNYDRRYAGWVSMRAALASSLNVPAVRTLVMVSPHRFRQRLVALGLPLSEAGDYYGYSLALGSADVPLLALTNAYRALANGGRYGPVRMRLEAAPGKLRQVMSPAASYVVADVLSDRHARARTFGLDSPLTTRYWSAVKTGTSKDMRDNWCIGWSERYTVGVWVGNASGASMHEVSGVSGAAPVWHEVMDTLHRSLPSAPPAPPAGVQRVALRFDGDLEPAREEVFLAGTALTWVRVAGAAGEAVDGGAGGPKQRGRPAASARVGVDAGVAAIASPADGTIFALDPDIPPAAQRVWLRAEAAGGAPARGVGWRLDGQLLARGAEVAWLPWPGRHQFELVSADGRVLDRVGVEVRGAVARTPAPAGRPGG</sequence>
<comment type="similarity">
    <text evidence="2">In the C-terminal section; belongs to the transpeptidase family.</text>
</comment>
<dbReference type="EC" id="2.4.99.28" evidence="10"/>
<evidence type="ECO:0000256" key="12">
    <source>
        <dbReference type="SAM" id="SignalP"/>
    </source>
</evidence>
<feature type="domain" description="Glycosyl transferase family 51" evidence="14">
    <location>
        <begin position="54"/>
        <end position="228"/>
    </location>
</feature>
<evidence type="ECO:0000256" key="6">
    <source>
        <dbReference type="ARBA" id="ARBA00022676"/>
    </source>
</evidence>
<evidence type="ECO:0000256" key="1">
    <source>
        <dbReference type="ARBA" id="ARBA00004752"/>
    </source>
</evidence>
<evidence type="ECO:0000313" key="16">
    <source>
        <dbReference type="EMBL" id="AOZ04537.1"/>
    </source>
</evidence>
<comment type="pathway">
    <text evidence="1">Cell wall biogenesis; peptidoglycan biosynthesis.</text>
</comment>
<dbReference type="Pfam" id="PF00905">
    <property type="entry name" value="Transpeptidase"/>
    <property type="match status" value="1"/>
</dbReference>
<dbReference type="InterPro" id="IPR012338">
    <property type="entry name" value="Beta-lactam/transpept-like"/>
</dbReference>
<accession>A0ABN4TBS3</accession>
<evidence type="ECO:0000256" key="8">
    <source>
        <dbReference type="ARBA" id="ARBA00022801"/>
    </source>
</evidence>
<keyword evidence="17" id="KW-1185">Reference proteome</keyword>
<keyword evidence="9" id="KW-0511">Multifunctional enzyme</keyword>
<evidence type="ECO:0000256" key="11">
    <source>
        <dbReference type="ARBA" id="ARBA00049902"/>
    </source>
</evidence>
<keyword evidence="6" id="KW-0328">Glycosyltransferase</keyword>
<dbReference type="InterPro" id="IPR036950">
    <property type="entry name" value="PBP_transglycosylase"/>
</dbReference>
<dbReference type="SUPFAM" id="SSF53955">
    <property type="entry name" value="Lysozyme-like"/>
    <property type="match status" value="1"/>
</dbReference>
<dbReference type="Pfam" id="PF00912">
    <property type="entry name" value="Transgly"/>
    <property type="match status" value="1"/>
</dbReference>
<dbReference type="NCBIfam" id="TIGR02073">
    <property type="entry name" value="PBP_1c"/>
    <property type="match status" value="1"/>
</dbReference>
<name>A0ABN4TBS3_9BURK</name>
<keyword evidence="7" id="KW-0808">Transferase</keyword>
<organism evidence="16 17">
    <name type="scientific">Cupriavidus malaysiensis</name>
    <dbReference type="NCBI Taxonomy" id="367825"/>
    <lineage>
        <taxon>Bacteria</taxon>
        <taxon>Pseudomonadati</taxon>
        <taxon>Pseudomonadota</taxon>
        <taxon>Betaproteobacteria</taxon>
        <taxon>Burkholderiales</taxon>
        <taxon>Burkholderiaceae</taxon>
        <taxon>Cupriavidus</taxon>
    </lineage>
</organism>
<comment type="catalytic activity">
    <reaction evidence="11">
        <text>[GlcNAc-(1-&gt;4)-Mur2Ac(oyl-L-Ala-gamma-D-Glu-L-Lys-D-Ala-D-Ala)](n)-di-trans,octa-cis-undecaprenyl diphosphate + beta-D-GlcNAc-(1-&gt;4)-Mur2Ac(oyl-L-Ala-gamma-D-Glu-L-Lys-D-Ala-D-Ala)-di-trans,octa-cis-undecaprenyl diphosphate = [GlcNAc-(1-&gt;4)-Mur2Ac(oyl-L-Ala-gamma-D-Glu-L-Lys-D-Ala-D-Ala)](n+1)-di-trans,octa-cis-undecaprenyl diphosphate + di-trans,octa-cis-undecaprenyl diphosphate + H(+)</text>
        <dbReference type="Rhea" id="RHEA:23708"/>
        <dbReference type="Rhea" id="RHEA-COMP:9602"/>
        <dbReference type="Rhea" id="RHEA-COMP:9603"/>
        <dbReference type="ChEBI" id="CHEBI:15378"/>
        <dbReference type="ChEBI" id="CHEBI:58405"/>
        <dbReference type="ChEBI" id="CHEBI:60033"/>
        <dbReference type="ChEBI" id="CHEBI:78435"/>
        <dbReference type="EC" id="2.4.99.28"/>
    </reaction>
</comment>
<evidence type="ECO:0000256" key="2">
    <source>
        <dbReference type="ARBA" id="ARBA00007090"/>
    </source>
</evidence>
<evidence type="ECO:0000256" key="4">
    <source>
        <dbReference type="ARBA" id="ARBA00022645"/>
    </source>
</evidence>